<organism evidence="2 3">
    <name type="scientific">Sphaerobolus stellatus (strain SS14)</name>
    <dbReference type="NCBI Taxonomy" id="990650"/>
    <lineage>
        <taxon>Eukaryota</taxon>
        <taxon>Fungi</taxon>
        <taxon>Dikarya</taxon>
        <taxon>Basidiomycota</taxon>
        <taxon>Agaricomycotina</taxon>
        <taxon>Agaricomycetes</taxon>
        <taxon>Phallomycetidae</taxon>
        <taxon>Geastrales</taxon>
        <taxon>Sphaerobolaceae</taxon>
        <taxon>Sphaerobolus</taxon>
    </lineage>
</organism>
<feature type="region of interest" description="Disordered" evidence="1">
    <location>
        <begin position="25"/>
        <end position="89"/>
    </location>
</feature>
<dbReference type="EMBL" id="KN837110">
    <property type="protein sequence ID" value="KIJ45877.1"/>
    <property type="molecule type" value="Genomic_DNA"/>
</dbReference>
<keyword evidence="3" id="KW-1185">Reference proteome</keyword>
<gene>
    <name evidence="2" type="ORF">M422DRAFT_250662</name>
</gene>
<sequence>MPEATNDEELQAKLKKICDKQDAFKMQKDKERVERSKGTGTGTKSYESFEDHLQGSKQKAVSEDDNDEAEARRKRARTAVNNTGGSGGRILEVHYCLGELEKQAGNWAGEVKEVRDEVKEDKEEVEEVREDVEEVHEEIEEIREEIKGPHEEGKESHKVDNNETMKDPEGNEL</sequence>
<proteinExistence type="predicted"/>
<dbReference type="Proteomes" id="UP000054279">
    <property type="component" value="Unassembled WGS sequence"/>
</dbReference>
<name>A0A0C9VTG7_SPHS4</name>
<evidence type="ECO:0000313" key="3">
    <source>
        <dbReference type="Proteomes" id="UP000054279"/>
    </source>
</evidence>
<feature type="compositionally biased region" description="Acidic residues" evidence="1">
    <location>
        <begin position="123"/>
        <end position="143"/>
    </location>
</feature>
<feature type="compositionally biased region" description="Basic and acidic residues" evidence="1">
    <location>
        <begin position="144"/>
        <end position="173"/>
    </location>
</feature>
<dbReference type="HOGENOM" id="CLU_083100_0_0_1"/>
<reference evidence="2 3" key="1">
    <citation type="submission" date="2014-06" db="EMBL/GenBank/DDBJ databases">
        <title>Evolutionary Origins and Diversification of the Mycorrhizal Mutualists.</title>
        <authorList>
            <consortium name="DOE Joint Genome Institute"/>
            <consortium name="Mycorrhizal Genomics Consortium"/>
            <person name="Kohler A."/>
            <person name="Kuo A."/>
            <person name="Nagy L.G."/>
            <person name="Floudas D."/>
            <person name="Copeland A."/>
            <person name="Barry K.W."/>
            <person name="Cichocki N."/>
            <person name="Veneault-Fourrey C."/>
            <person name="LaButti K."/>
            <person name="Lindquist E.A."/>
            <person name="Lipzen A."/>
            <person name="Lundell T."/>
            <person name="Morin E."/>
            <person name="Murat C."/>
            <person name="Riley R."/>
            <person name="Ohm R."/>
            <person name="Sun H."/>
            <person name="Tunlid A."/>
            <person name="Henrissat B."/>
            <person name="Grigoriev I.V."/>
            <person name="Hibbett D.S."/>
            <person name="Martin F."/>
        </authorList>
    </citation>
    <scope>NUCLEOTIDE SEQUENCE [LARGE SCALE GENOMIC DNA]</scope>
    <source>
        <strain evidence="2 3">SS14</strain>
    </source>
</reference>
<evidence type="ECO:0000256" key="1">
    <source>
        <dbReference type="SAM" id="MobiDB-lite"/>
    </source>
</evidence>
<protein>
    <submittedName>
        <fullName evidence="2">Uncharacterized protein</fullName>
    </submittedName>
</protein>
<evidence type="ECO:0000313" key="2">
    <source>
        <dbReference type="EMBL" id="KIJ45877.1"/>
    </source>
</evidence>
<feature type="compositionally biased region" description="Basic and acidic residues" evidence="1">
    <location>
        <begin position="25"/>
        <end position="37"/>
    </location>
</feature>
<feature type="region of interest" description="Disordered" evidence="1">
    <location>
        <begin position="122"/>
        <end position="173"/>
    </location>
</feature>
<accession>A0A0C9VTG7</accession>
<dbReference type="AlphaFoldDB" id="A0A0C9VTG7"/>